<dbReference type="EMBL" id="JAKNRV010000184">
    <property type="protein sequence ID" value="MCK1786191.1"/>
    <property type="molecule type" value="Genomic_DNA"/>
</dbReference>
<evidence type="ECO:0000256" key="1">
    <source>
        <dbReference type="SAM" id="MobiDB-lite"/>
    </source>
</evidence>
<comment type="caution">
    <text evidence="3">The sequence shown here is derived from an EMBL/GenBank/DDBJ whole genome shotgun (WGS) entry which is preliminary data.</text>
</comment>
<evidence type="ECO:0000313" key="3">
    <source>
        <dbReference type="EMBL" id="MCK1786191.1"/>
    </source>
</evidence>
<feature type="region of interest" description="Disordered" evidence="1">
    <location>
        <begin position="976"/>
        <end position="1002"/>
    </location>
</feature>
<feature type="region of interest" description="Disordered" evidence="1">
    <location>
        <begin position="859"/>
        <end position="884"/>
    </location>
</feature>
<dbReference type="Pfam" id="PF20178">
    <property type="entry name" value="ToxA_N"/>
    <property type="match status" value="1"/>
</dbReference>
<evidence type="ECO:0000313" key="4">
    <source>
        <dbReference type="Proteomes" id="UP001317085"/>
    </source>
</evidence>
<feature type="domain" description="Dermonecrotic toxin N-terminal" evidence="2">
    <location>
        <begin position="444"/>
        <end position="671"/>
    </location>
</feature>
<name>A0ABT0EL25_9PSED</name>
<dbReference type="InterPro" id="IPR046673">
    <property type="entry name" value="ToxA_N"/>
</dbReference>
<protein>
    <recommendedName>
        <fullName evidence="2">Dermonecrotic toxin N-terminal domain-containing protein</fullName>
    </recommendedName>
</protein>
<accession>A0ABT0EL25</accession>
<feature type="compositionally biased region" description="Polar residues" evidence="1">
    <location>
        <begin position="870"/>
        <end position="884"/>
    </location>
</feature>
<evidence type="ECO:0000259" key="2">
    <source>
        <dbReference type="Pfam" id="PF20178"/>
    </source>
</evidence>
<sequence>MTASNAASPFIPRLYPAAAPANPAPAPAAFATTSLGSTGAVLAPIGAEPSAIADVQPLPTATHLAAHAVSSQFATRPGVRSVVREMLGEAIKSLYPTLELDVAQTSVAEPIAQNPVQYRLTPLLDVALNHLAAGAEIDFTDKYSWPQKLVKHGTGTTLRVPHPSGDRRDDIDMSAIELVIRSLRPSLRDGFARALTRYWGQSAGGATGPDAGNRWLWLSGMLSDSLRSASLKQPGLTDAQRATLDQVVAWPERAQRVSAKGDDAARVFVLDSTVRYSGGSSTQLSPDLLITRQIGGSTQVLHAAANGLITPYDSVEAFGKAWGETLENDFVFDNLTWKRQEPDANIFDTQAGIILNNQLQAIDAIELPEAGGLNALEQRFSLVSDPSPWFVGAYAPDSEELARLQKKLPQWMRNADPADRFAYHRHALELASDVQRNHGRNFFSDIPDIRAYTQQQLQAQLENTGFLADHLEVTFKVPVGTLGGGYIERVTMSLTDMALRNLAGLPKGEMEVRHFGQLITDPAMPQRLKDIVQQVDIGKNYPALLHTHLLGDSDEARRRSALFAQQVPLQLAMQALELKLKGEAGITARGYQYVAAVLSPGAGAKQVDGQDIVIRPLAFLRKPGATPDVVQNMFVIEPADSVVGPHILYRPMLSPALQAFTTRQALLEAVQQPGPLQQSVLAWLPDDRTRAVYGNGGFKTPNIARYSVFNEFDPPAQPAPTALAVDGYDAARTLREDLEQGRLMQHLYQSNTHSLVSLAEGQSVSDAQSRWASFKELGGLLFNTLLPVLRGPGAMAGWLLQLAGSEDDIRKLSNPTAQDDSTATVVDLLLNMGMVLTHSAPADAAQPLVTLDALKAIPQNNGPTRRVPGQTPSAHRTTIRQSSVEPTAGVVGDNATVLDFAFSSPRRLTAGQLAQIESFRVPAPADVGAAIAEGQKRGLYLSQGRLYANIDNQWFRVANDLDGVFIIDENNRARTGPPIRRDAQGRWSFDSSPRLRGGMPRKSGVAERVKQNTQAKQARGEQFSQAVEAALVLDGPRVDAHNQLVVTITDYHNARKKLRTLWGLSTTGEHQQRFLTPYLTQLELTKNLRQTIDQQFVQLKQSTQAHSAAVQTAIDSLAPKKLGAVDDLSEEKQARSNLYGAVLDNYRQIEQFYRALAEDSNQHVPSGRSMAEVVSEARTGSKSAYIELMDNFGRVYHDLENVREAALVSAAVLEKWTNDSSFGKTKAEHFLKLQDKQPPAIIALRMKLTTLSNLKELSLDRYARTTDPVESFYLQRLSSTNLIPVYRAHLDLRQYSGYSLSERKATLETIIGTYQRELSDSLAIQDANPSLQRAEYQQLFAERLRDVINDAQTDLAEVIREEQALVPVAVARIDQQQKPVGQRTFKTRDKETLIGTARPHAAGASVIIDVLDPQSGQPVASYSEHPSDGEWVKIVPAQPARPAQSPKSLSTLKSDARKLLEESAGIERTIEFQKRKLNDPQRREGVNPLDWNDMLQAQAERLQATALQAETNQSGRPETAQLVNQWRTAADELLNKARQHCADGYKLLPPKPENIDYLWKHGFVDINLVQRDTATKSGDVFTEYAVREKGKVDVLWYAHFHYPAKGSPRNLYTAAHLKIPSQRTKTQKDLVAEAGNNRVVEQIVRARIGSPLDEKLFLKL</sequence>
<dbReference type="Proteomes" id="UP001317085">
    <property type="component" value="Unassembled WGS sequence"/>
</dbReference>
<reference evidence="3 4" key="1">
    <citation type="submission" date="2022-02" db="EMBL/GenBank/DDBJ databases">
        <title>Comparative genomics of the first Antarctic Pseudomonas spp. capable of biotransforming 2,4,6-Trinitrotoluene.</title>
        <authorList>
            <person name="Cabrera M.A."/>
            <person name="Marquez S.L."/>
            <person name="Perez-Donoso J.M."/>
        </authorList>
    </citation>
    <scope>NUCLEOTIDE SEQUENCE [LARGE SCALE GENOMIC DNA]</scope>
    <source>
        <strain evidence="3 4">TNT11</strain>
    </source>
</reference>
<dbReference type="RefSeq" id="WP_247403622.1">
    <property type="nucleotide sequence ID" value="NZ_JAKNRV010000184.1"/>
</dbReference>
<organism evidence="3 4">
    <name type="scientific">Pseudomonas emilianonis</name>
    <dbReference type="NCBI Taxonomy" id="2915812"/>
    <lineage>
        <taxon>Bacteria</taxon>
        <taxon>Pseudomonadati</taxon>
        <taxon>Pseudomonadota</taxon>
        <taxon>Gammaproteobacteria</taxon>
        <taxon>Pseudomonadales</taxon>
        <taxon>Pseudomonadaceae</taxon>
        <taxon>Pseudomonas</taxon>
    </lineage>
</organism>
<gene>
    <name evidence="3" type="ORF">L9Z73_18110</name>
</gene>
<keyword evidence="4" id="KW-1185">Reference proteome</keyword>
<proteinExistence type="predicted"/>